<evidence type="ECO:0000256" key="1">
    <source>
        <dbReference type="SAM" id="MobiDB-lite"/>
    </source>
</evidence>
<feature type="region of interest" description="Disordered" evidence="1">
    <location>
        <begin position="92"/>
        <end position="143"/>
    </location>
</feature>
<feature type="signal peptide" evidence="2">
    <location>
        <begin position="1"/>
        <end position="26"/>
    </location>
</feature>
<sequence>MSPSSFLSFNLLTSFFSLHFLPPSSFLPIFSLSVTQFTPYTHSSTSHHLLPKSTLFTRHLHSLPTTHSLPKTIPILTLKHFLHSLSTMQSSHPLHRSLQPLPTTSHSTFPHQPLTPTHSPPLRPTGGVDSGGPDLPQTAPGNP</sequence>
<name>A0AAE1PV65_9EUCA</name>
<comment type="caution">
    <text evidence="3">The sequence shown here is derived from an EMBL/GenBank/DDBJ whole genome shotgun (WGS) entry which is preliminary data.</text>
</comment>
<accession>A0AAE1PV65</accession>
<keyword evidence="2" id="KW-0732">Signal</keyword>
<proteinExistence type="predicted"/>
<feature type="chain" id="PRO_5042137108" evidence="2">
    <location>
        <begin position="27"/>
        <end position="143"/>
    </location>
</feature>
<gene>
    <name evidence="3" type="ORF">Pmani_015076</name>
</gene>
<reference evidence="3" key="1">
    <citation type="submission" date="2023-11" db="EMBL/GenBank/DDBJ databases">
        <title>Genome assemblies of two species of porcelain crab, Petrolisthes cinctipes and Petrolisthes manimaculis (Anomura: Porcellanidae).</title>
        <authorList>
            <person name="Angst P."/>
        </authorList>
    </citation>
    <scope>NUCLEOTIDE SEQUENCE</scope>
    <source>
        <strain evidence="3">PB745_02</strain>
        <tissue evidence="3">Gill</tissue>
    </source>
</reference>
<dbReference type="AlphaFoldDB" id="A0AAE1PV65"/>
<dbReference type="Proteomes" id="UP001292094">
    <property type="component" value="Unassembled WGS sequence"/>
</dbReference>
<dbReference type="EMBL" id="JAWZYT010001285">
    <property type="protein sequence ID" value="KAK4313582.1"/>
    <property type="molecule type" value="Genomic_DNA"/>
</dbReference>
<evidence type="ECO:0000313" key="3">
    <source>
        <dbReference type="EMBL" id="KAK4313582.1"/>
    </source>
</evidence>
<feature type="compositionally biased region" description="Polar residues" evidence="1">
    <location>
        <begin position="100"/>
        <end position="117"/>
    </location>
</feature>
<keyword evidence="4" id="KW-1185">Reference proteome</keyword>
<evidence type="ECO:0000256" key="2">
    <source>
        <dbReference type="SAM" id="SignalP"/>
    </source>
</evidence>
<protein>
    <submittedName>
        <fullName evidence="3">Uncharacterized protein</fullName>
    </submittedName>
</protein>
<organism evidence="3 4">
    <name type="scientific">Petrolisthes manimaculis</name>
    <dbReference type="NCBI Taxonomy" id="1843537"/>
    <lineage>
        <taxon>Eukaryota</taxon>
        <taxon>Metazoa</taxon>
        <taxon>Ecdysozoa</taxon>
        <taxon>Arthropoda</taxon>
        <taxon>Crustacea</taxon>
        <taxon>Multicrustacea</taxon>
        <taxon>Malacostraca</taxon>
        <taxon>Eumalacostraca</taxon>
        <taxon>Eucarida</taxon>
        <taxon>Decapoda</taxon>
        <taxon>Pleocyemata</taxon>
        <taxon>Anomura</taxon>
        <taxon>Galatheoidea</taxon>
        <taxon>Porcellanidae</taxon>
        <taxon>Petrolisthes</taxon>
    </lineage>
</organism>
<evidence type="ECO:0000313" key="4">
    <source>
        <dbReference type="Proteomes" id="UP001292094"/>
    </source>
</evidence>